<comment type="caution">
    <text evidence="9">The sequence shown here is derived from an EMBL/GenBank/DDBJ whole genome shotgun (WGS) entry which is preliminary data.</text>
</comment>
<dbReference type="PANTHER" id="PTHR45776">
    <property type="entry name" value="MIP04163P"/>
    <property type="match status" value="1"/>
</dbReference>
<dbReference type="AlphaFoldDB" id="A0A1X2GWK5"/>
<comment type="subcellular location">
    <subcellularLocation>
        <location evidence="1">Nucleus</location>
    </subcellularLocation>
</comment>
<evidence type="ECO:0000256" key="1">
    <source>
        <dbReference type="ARBA" id="ARBA00004123"/>
    </source>
</evidence>
<proteinExistence type="predicted"/>
<feature type="compositionally biased region" description="Polar residues" evidence="7">
    <location>
        <begin position="157"/>
        <end position="169"/>
    </location>
</feature>
<accession>A0A1X2GWK5</accession>
<evidence type="ECO:0000256" key="5">
    <source>
        <dbReference type="ARBA" id="ARBA00023242"/>
    </source>
</evidence>
<dbReference type="EMBL" id="MCGT01000002">
    <property type="protein sequence ID" value="ORX61998.1"/>
    <property type="molecule type" value="Genomic_DNA"/>
</dbReference>
<dbReference type="PANTHER" id="PTHR45776:SF2">
    <property type="entry name" value="MIP04163P"/>
    <property type="match status" value="1"/>
</dbReference>
<keyword evidence="4" id="KW-0804">Transcription</keyword>
<evidence type="ECO:0000256" key="4">
    <source>
        <dbReference type="ARBA" id="ARBA00023163"/>
    </source>
</evidence>
<organism evidence="9 10">
    <name type="scientific">Hesseltinella vesiculosa</name>
    <dbReference type="NCBI Taxonomy" id="101127"/>
    <lineage>
        <taxon>Eukaryota</taxon>
        <taxon>Fungi</taxon>
        <taxon>Fungi incertae sedis</taxon>
        <taxon>Mucoromycota</taxon>
        <taxon>Mucoromycotina</taxon>
        <taxon>Mucoromycetes</taxon>
        <taxon>Mucorales</taxon>
        <taxon>Cunninghamellaceae</taxon>
        <taxon>Hesseltinella</taxon>
    </lineage>
</organism>
<dbReference type="SUPFAM" id="SSF47459">
    <property type="entry name" value="HLH, helix-loop-helix DNA-binding domain"/>
    <property type="match status" value="1"/>
</dbReference>
<dbReference type="OrthoDB" id="690068at2759"/>
<keyword evidence="3" id="KW-0238">DNA-binding</keyword>
<name>A0A1X2GWK5_9FUNG</name>
<protein>
    <recommendedName>
        <fullName evidence="8">BHLH domain-containing protein</fullName>
    </recommendedName>
</protein>
<evidence type="ECO:0000259" key="8">
    <source>
        <dbReference type="PROSITE" id="PS50888"/>
    </source>
</evidence>
<evidence type="ECO:0000256" key="6">
    <source>
        <dbReference type="SAM" id="Coils"/>
    </source>
</evidence>
<keyword evidence="10" id="KW-1185">Reference proteome</keyword>
<feature type="region of interest" description="Disordered" evidence="7">
    <location>
        <begin position="152"/>
        <end position="196"/>
    </location>
</feature>
<keyword evidence="2" id="KW-0805">Transcription regulation</keyword>
<reference evidence="9 10" key="1">
    <citation type="submission" date="2016-07" db="EMBL/GenBank/DDBJ databases">
        <title>Pervasive Adenine N6-methylation of Active Genes in Fungi.</title>
        <authorList>
            <consortium name="DOE Joint Genome Institute"/>
            <person name="Mondo S.J."/>
            <person name="Dannebaum R.O."/>
            <person name="Kuo R.C."/>
            <person name="Labutti K."/>
            <person name="Haridas S."/>
            <person name="Kuo A."/>
            <person name="Salamov A."/>
            <person name="Ahrendt S.R."/>
            <person name="Lipzen A."/>
            <person name="Sullivan W."/>
            <person name="Andreopoulos W.B."/>
            <person name="Clum A."/>
            <person name="Lindquist E."/>
            <person name="Daum C."/>
            <person name="Ramamoorthy G.K."/>
            <person name="Gryganskyi A."/>
            <person name="Culley D."/>
            <person name="Magnuson J.K."/>
            <person name="James T.Y."/>
            <person name="O'Malley M.A."/>
            <person name="Stajich J.E."/>
            <person name="Spatafora J.W."/>
            <person name="Visel A."/>
            <person name="Grigoriev I.V."/>
        </authorList>
    </citation>
    <scope>NUCLEOTIDE SEQUENCE [LARGE SCALE GENOMIC DNA]</scope>
    <source>
        <strain evidence="9 10">NRRL 3301</strain>
    </source>
</reference>
<evidence type="ECO:0000256" key="3">
    <source>
        <dbReference type="ARBA" id="ARBA00023125"/>
    </source>
</evidence>
<dbReference type="Gene3D" id="4.10.280.10">
    <property type="entry name" value="Helix-loop-helix DNA-binding domain"/>
    <property type="match status" value="1"/>
</dbReference>
<dbReference type="GO" id="GO:0000978">
    <property type="term" value="F:RNA polymerase II cis-regulatory region sequence-specific DNA binding"/>
    <property type="evidence" value="ECO:0007669"/>
    <property type="project" value="TreeGrafter"/>
</dbReference>
<sequence>MNPTQEDMPTPKPALRLLHPTAYHLQQQRLKAMDIDPTLDHSQVVLAQQQNEGSPYLSDIDYADLTSPASLPPSDYGYTDPRMTMHRPDQEMYDDRSMDGSLAYSNMKRPGAKDATQQDLLFYSPPHQASSPLEQRFRHQFAVSAPVNIVYHPHSPAPQQHSFPSSSYNDDPFIGSAPSLSYSAKPESNSLENQPDSLETYEDDYAAQTNLQAIMDKRRRRRESHNAVERRRRDNINERIQELGTLLPDALDDGVNRFNKGTILKKSVEQIKTLQQELAQYRQRVQELESVLQQINVHR</sequence>
<gene>
    <name evidence="9" type="ORF">DM01DRAFT_1379865</name>
</gene>
<dbReference type="Pfam" id="PF00010">
    <property type="entry name" value="HLH"/>
    <property type="match status" value="1"/>
</dbReference>
<dbReference type="GO" id="GO:0005634">
    <property type="term" value="C:nucleus"/>
    <property type="evidence" value="ECO:0007669"/>
    <property type="project" value="UniProtKB-SubCell"/>
</dbReference>
<evidence type="ECO:0000313" key="9">
    <source>
        <dbReference type="EMBL" id="ORX61998.1"/>
    </source>
</evidence>
<dbReference type="GO" id="GO:0046983">
    <property type="term" value="F:protein dimerization activity"/>
    <property type="evidence" value="ECO:0007669"/>
    <property type="project" value="InterPro"/>
</dbReference>
<feature type="domain" description="BHLH" evidence="8">
    <location>
        <begin position="220"/>
        <end position="274"/>
    </location>
</feature>
<dbReference type="GO" id="GO:0000981">
    <property type="term" value="F:DNA-binding transcription factor activity, RNA polymerase II-specific"/>
    <property type="evidence" value="ECO:0007669"/>
    <property type="project" value="TreeGrafter"/>
</dbReference>
<dbReference type="InterPro" id="IPR036638">
    <property type="entry name" value="HLH_DNA-bd_sf"/>
</dbReference>
<evidence type="ECO:0000313" key="10">
    <source>
        <dbReference type="Proteomes" id="UP000242146"/>
    </source>
</evidence>
<evidence type="ECO:0000256" key="2">
    <source>
        <dbReference type="ARBA" id="ARBA00023015"/>
    </source>
</evidence>
<keyword evidence="6" id="KW-0175">Coiled coil</keyword>
<dbReference type="STRING" id="101127.A0A1X2GWK5"/>
<feature type="coiled-coil region" evidence="6">
    <location>
        <begin position="264"/>
        <end position="298"/>
    </location>
</feature>
<dbReference type="SMART" id="SM00353">
    <property type="entry name" value="HLH"/>
    <property type="match status" value="1"/>
</dbReference>
<dbReference type="Proteomes" id="UP000242146">
    <property type="component" value="Unassembled WGS sequence"/>
</dbReference>
<keyword evidence="5" id="KW-0539">Nucleus</keyword>
<dbReference type="InterPro" id="IPR011598">
    <property type="entry name" value="bHLH_dom"/>
</dbReference>
<feature type="compositionally biased region" description="Polar residues" evidence="7">
    <location>
        <begin position="178"/>
        <end position="196"/>
    </location>
</feature>
<dbReference type="PROSITE" id="PS50888">
    <property type="entry name" value="BHLH"/>
    <property type="match status" value="1"/>
</dbReference>
<evidence type="ECO:0000256" key="7">
    <source>
        <dbReference type="SAM" id="MobiDB-lite"/>
    </source>
</evidence>